<name>A0A940DC17_9PROT</name>
<dbReference type="Proteomes" id="UP000721442">
    <property type="component" value="Unassembled WGS sequence"/>
</dbReference>
<sequence length="200" mass="22058">MPKKIGRLIPTIMFATTIATPALGYKDFTCGCGSFSYLYNRPTCYTAPEYLTEYCVVSKTGDSFKYRMPDNYGGLSACNICGCYGDVGSWQSGNNGAIFRQIYTATSTSTLVCTASYRTEVACISGYYDPREPDFMVYVCSKCPSLTDIDDKTLDGTTPYANTSGITDCYIPKEDFIASEAKFQDATGLYTITDDCYYVE</sequence>
<accession>A0A940DC17</accession>
<protein>
    <submittedName>
        <fullName evidence="1">Uncharacterized protein</fullName>
    </submittedName>
</protein>
<gene>
    <name evidence="1" type="ORF">IAC77_00660</name>
</gene>
<reference evidence="1" key="1">
    <citation type="submission" date="2020-10" db="EMBL/GenBank/DDBJ databases">
        <authorList>
            <person name="Gilroy R."/>
        </authorList>
    </citation>
    <scope>NUCLEOTIDE SEQUENCE</scope>
    <source>
        <strain evidence="1">B1-16210</strain>
    </source>
</reference>
<proteinExistence type="predicted"/>
<organism evidence="1 2">
    <name type="scientific">Candidatus Enterousia excrementavium</name>
    <dbReference type="NCBI Taxonomy" id="2840789"/>
    <lineage>
        <taxon>Bacteria</taxon>
        <taxon>Pseudomonadati</taxon>
        <taxon>Pseudomonadota</taxon>
        <taxon>Alphaproteobacteria</taxon>
        <taxon>Candidatus Enterousia</taxon>
    </lineage>
</organism>
<comment type="caution">
    <text evidence="1">The sequence shown here is derived from an EMBL/GenBank/DDBJ whole genome shotgun (WGS) entry which is preliminary data.</text>
</comment>
<reference evidence="1" key="2">
    <citation type="journal article" date="2021" name="PeerJ">
        <title>Extensive microbial diversity within the chicken gut microbiome revealed by metagenomics and culture.</title>
        <authorList>
            <person name="Gilroy R."/>
            <person name="Ravi A."/>
            <person name="Getino M."/>
            <person name="Pursley I."/>
            <person name="Horton D.L."/>
            <person name="Alikhan N.F."/>
            <person name="Baker D."/>
            <person name="Gharbi K."/>
            <person name="Hall N."/>
            <person name="Watson M."/>
            <person name="Adriaenssens E.M."/>
            <person name="Foster-Nyarko E."/>
            <person name="Jarju S."/>
            <person name="Secka A."/>
            <person name="Antonio M."/>
            <person name="Oren A."/>
            <person name="Chaudhuri R.R."/>
            <person name="La Ragione R."/>
            <person name="Hildebrand F."/>
            <person name="Pallen M.J."/>
        </authorList>
    </citation>
    <scope>NUCLEOTIDE SEQUENCE</scope>
    <source>
        <strain evidence="1">B1-16210</strain>
    </source>
</reference>
<evidence type="ECO:0000313" key="1">
    <source>
        <dbReference type="EMBL" id="MBO8406956.1"/>
    </source>
</evidence>
<dbReference type="AlphaFoldDB" id="A0A940DC17"/>
<dbReference type="EMBL" id="JADINE010000010">
    <property type="protein sequence ID" value="MBO8406956.1"/>
    <property type="molecule type" value="Genomic_DNA"/>
</dbReference>
<evidence type="ECO:0000313" key="2">
    <source>
        <dbReference type="Proteomes" id="UP000721442"/>
    </source>
</evidence>